<evidence type="ECO:0000313" key="1">
    <source>
        <dbReference type="EMBL" id="GGE34243.1"/>
    </source>
</evidence>
<dbReference type="EMBL" id="BMKM01000015">
    <property type="protein sequence ID" value="GGE34243.1"/>
    <property type="molecule type" value="Genomic_DNA"/>
</dbReference>
<sequence length="206" mass="22254">MKLNTLLVAGVLASATLSSCVFKTAEENQLKYTHTTLVDGDAYAFFRQVGSIAPYEVSYAEHVSQVGNAQAKDAAAKVSKFFGDVLPQMDSLATKYHVDFPILGTEKYTGSGSENIAVEPNAAPVVVEDSTIADSVAPVVLQHAAVYSDQAYLTHIQHQVALVKEQFRRLSRNTNKDLRDFAQAQTETVAELFTAVGGKADAHAHH</sequence>
<gene>
    <name evidence="1" type="ORF">GCM10011516_34800</name>
</gene>
<reference evidence="1" key="1">
    <citation type="journal article" date="2014" name="Int. J. Syst. Evol. Microbiol.">
        <title>Complete genome sequence of Corynebacterium casei LMG S-19264T (=DSM 44701T), isolated from a smear-ripened cheese.</title>
        <authorList>
            <consortium name="US DOE Joint Genome Institute (JGI-PGF)"/>
            <person name="Walter F."/>
            <person name="Albersmeier A."/>
            <person name="Kalinowski J."/>
            <person name="Ruckert C."/>
        </authorList>
    </citation>
    <scope>NUCLEOTIDE SEQUENCE</scope>
    <source>
        <strain evidence="1">CGMCC 1.15966</strain>
    </source>
</reference>
<dbReference type="Proteomes" id="UP000614460">
    <property type="component" value="Unassembled WGS sequence"/>
</dbReference>
<dbReference type="PROSITE" id="PS51257">
    <property type="entry name" value="PROKAR_LIPOPROTEIN"/>
    <property type="match status" value="1"/>
</dbReference>
<reference evidence="1" key="2">
    <citation type="submission" date="2020-09" db="EMBL/GenBank/DDBJ databases">
        <authorList>
            <person name="Sun Q."/>
            <person name="Zhou Y."/>
        </authorList>
    </citation>
    <scope>NUCLEOTIDE SEQUENCE</scope>
    <source>
        <strain evidence="1">CGMCC 1.15966</strain>
    </source>
</reference>
<evidence type="ECO:0008006" key="3">
    <source>
        <dbReference type="Google" id="ProtNLM"/>
    </source>
</evidence>
<dbReference type="RefSeq" id="WP_094256132.1">
    <property type="nucleotide sequence ID" value="NZ_BMKM01000015.1"/>
</dbReference>
<keyword evidence="2" id="KW-1185">Reference proteome</keyword>
<proteinExistence type="predicted"/>
<name>A0A8H9G323_9SPHI</name>
<protein>
    <recommendedName>
        <fullName evidence="3">Lipoprotein</fullName>
    </recommendedName>
</protein>
<organism evidence="1 2">
    <name type="scientific">Sphingobacterium cellulitidis</name>
    <dbReference type="NCBI Taxonomy" id="1768011"/>
    <lineage>
        <taxon>Bacteria</taxon>
        <taxon>Pseudomonadati</taxon>
        <taxon>Bacteroidota</taxon>
        <taxon>Sphingobacteriia</taxon>
        <taxon>Sphingobacteriales</taxon>
        <taxon>Sphingobacteriaceae</taxon>
        <taxon>Sphingobacterium</taxon>
    </lineage>
</organism>
<evidence type="ECO:0000313" key="2">
    <source>
        <dbReference type="Proteomes" id="UP000614460"/>
    </source>
</evidence>
<comment type="caution">
    <text evidence="1">The sequence shown here is derived from an EMBL/GenBank/DDBJ whole genome shotgun (WGS) entry which is preliminary data.</text>
</comment>
<accession>A0A8H9G323</accession>
<dbReference type="AlphaFoldDB" id="A0A8H9G323"/>